<proteinExistence type="predicted"/>
<dbReference type="PANTHER" id="PTHR36927">
    <property type="entry name" value="BLR4337 PROTEIN"/>
    <property type="match status" value="1"/>
</dbReference>
<accession>A0ABW3H5E8</accession>
<feature type="transmembrane region" description="Helical" evidence="1">
    <location>
        <begin position="351"/>
        <end position="372"/>
    </location>
</feature>
<feature type="domain" description="Acyltransferase 3" evidence="2">
    <location>
        <begin position="18"/>
        <end position="369"/>
    </location>
</feature>
<feature type="transmembrane region" description="Helical" evidence="1">
    <location>
        <begin position="295"/>
        <end position="313"/>
    </location>
</feature>
<gene>
    <name evidence="3" type="ORF">ACFQ1E_09635</name>
</gene>
<feature type="transmembrane region" description="Helical" evidence="1">
    <location>
        <begin position="194"/>
        <end position="215"/>
    </location>
</feature>
<dbReference type="RefSeq" id="WP_264944343.1">
    <property type="nucleotide sequence ID" value="NZ_JAPDRA010000004.1"/>
</dbReference>
<keyword evidence="1" id="KW-0812">Transmembrane</keyword>
<evidence type="ECO:0000313" key="3">
    <source>
        <dbReference type="EMBL" id="MFD0946598.1"/>
    </source>
</evidence>
<feature type="transmembrane region" description="Helical" evidence="1">
    <location>
        <begin position="325"/>
        <end position="345"/>
    </location>
</feature>
<feature type="transmembrane region" description="Helical" evidence="1">
    <location>
        <begin position="154"/>
        <end position="173"/>
    </location>
</feature>
<evidence type="ECO:0000313" key="4">
    <source>
        <dbReference type="Proteomes" id="UP001596977"/>
    </source>
</evidence>
<feature type="transmembrane region" description="Helical" evidence="1">
    <location>
        <begin position="25"/>
        <end position="45"/>
    </location>
</feature>
<name>A0ABW3H5E8_9SPHN</name>
<comment type="caution">
    <text evidence="3">The sequence shown here is derived from an EMBL/GenBank/DDBJ whole genome shotgun (WGS) entry which is preliminary data.</text>
</comment>
<feature type="transmembrane region" description="Helical" evidence="1">
    <location>
        <begin position="57"/>
        <end position="79"/>
    </location>
</feature>
<keyword evidence="4" id="KW-1185">Reference proteome</keyword>
<feature type="transmembrane region" description="Helical" evidence="1">
    <location>
        <begin position="256"/>
        <end position="275"/>
    </location>
</feature>
<protein>
    <submittedName>
        <fullName evidence="3">Acyltransferase family protein</fullName>
    </submittedName>
</protein>
<evidence type="ECO:0000256" key="1">
    <source>
        <dbReference type="SAM" id="Phobius"/>
    </source>
</evidence>
<keyword evidence="3" id="KW-0012">Acyltransferase</keyword>
<feature type="transmembrane region" description="Helical" evidence="1">
    <location>
        <begin position="227"/>
        <end position="244"/>
    </location>
</feature>
<dbReference type="InterPro" id="IPR050623">
    <property type="entry name" value="Glucan_succinyl_AcylTrfase"/>
</dbReference>
<keyword evidence="3" id="KW-0808">Transferase</keyword>
<organism evidence="3 4">
    <name type="scientific">Sphingomonas canadensis</name>
    <dbReference type="NCBI Taxonomy" id="1219257"/>
    <lineage>
        <taxon>Bacteria</taxon>
        <taxon>Pseudomonadati</taxon>
        <taxon>Pseudomonadota</taxon>
        <taxon>Alphaproteobacteria</taxon>
        <taxon>Sphingomonadales</taxon>
        <taxon>Sphingomonadaceae</taxon>
        <taxon>Sphingomonas</taxon>
    </lineage>
</organism>
<feature type="transmembrane region" description="Helical" evidence="1">
    <location>
        <begin position="100"/>
        <end position="120"/>
    </location>
</feature>
<reference evidence="4" key="1">
    <citation type="journal article" date="2019" name="Int. J. Syst. Evol. Microbiol.">
        <title>The Global Catalogue of Microorganisms (GCM) 10K type strain sequencing project: providing services to taxonomists for standard genome sequencing and annotation.</title>
        <authorList>
            <consortium name="The Broad Institute Genomics Platform"/>
            <consortium name="The Broad Institute Genome Sequencing Center for Infectious Disease"/>
            <person name="Wu L."/>
            <person name="Ma J."/>
        </authorList>
    </citation>
    <scope>NUCLEOTIDE SEQUENCE [LARGE SCALE GENOMIC DNA]</scope>
    <source>
        <strain evidence="4">CCUG 62982</strain>
    </source>
</reference>
<dbReference type="EMBL" id="JBHTJG010000004">
    <property type="protein sequence ID" value="MFD0946598.1"/>
    <property type="molecule type" value="Genomic_DNA"/>
</dbReference>
<dbReference type="Proteomes" id="UP001596977">
    <property type="component" value="Unassembled WGS sequence"/>
</dbReference>
<dbReference type="GO" id="GO:0016746">
    <property type="term" value="F:acyltransferase activity"/>
    <property type="evidence" value="ECO:0007669"/>
    <property type="project" value="UniProtKB-KW"/>
</dbReference>
<keyword evidence="1" id="KW-0472">Membrane</keyword>
<dbReference type="InterPro" id="IPR002656">
    <property type="entry name" value="Acyl_transf_3_dom"/>
</dbReference>
<evidence type="ECO:0000259" key="2">
    <source>
        <dbReference type="Pfam" id="PF01757"/>
    </source>
</evidence>
<sequence length="403" mass="45391">MSEEAGTSASIASGQRHYGLDWLRIGAFGLLILYHIGMVFAPWAWVIHVPYAFPELIVPMALVTPWRLPLLFAVSGYASRHLFAKSGRNDAFLRSRAKRLLIPLAFGMAVIVPPEMWVLVREHGYPNGYLYFWLHDYLRWGQFWSHEFPSWEHLWFLAYLAFYTMLLGAAIAWRGDRLFAAFDQLAAWFTRGPRLLWVPVAALVWAKLSLMFLIAERQGLVTDWTGHALYMPCFLFGFMMGGTERLWPVSGRLWKPALATALAAGAVDALIEVFYPGSTPIGHATMALDRAARITMAWAMILVMFQFAQALLNHDHPWRATLAEAVFPFYIIHHPVIVLIVWYAMPLQPSALALFAMLLAGTLAAGTAFYLLGRRIRWLRPLIGLSAQPRAKPPAAAKRLAAG</sequence>
<dbReference type="PANTHER" id="PTHR36927:SF3">
    <property type="entry name" value="GLUCANS BIOSYNTHESIS PROTEIN C"/>
    <property type="match status" value="1"/>
</dbReference>
<dbReference type="Pfam" id="PF01757">
    <property type="entry name" value="Acyl_transf_3"/>
    <property type="match status" value="1"/>
</dbReference>
<keyword evidence="1" id="KW-1133">Transmembrane helix</keyword>